<keyword evidence="1" id="KW-0106">Calcium</keyword>
<dbReference type="InterPro" id="IPR002048">
    <property type="entry name" value="EF_hand_dom"/>
</dbReference>
<evidence type="ECO:0000313" key="4">
    <source>
        <dbReference type="EMBL" id="DAZ96984.1"/>
    </source>
</evidence>
<gene>
    <name evidence="4" type="ORF">N0F65_012116</name>
</gene>
<dbReference type="CDD" id="cd00051">
    <property type="entry name" value="EFh"/>
    <property type="match status" value="2"/>
</dbReference>
<dbReference type="AlphaFoldDB" id="A0AAV2YUC9"/>
<dbReference type="EMBL" id="DAKRPA010000150">
    <property type="protein sequence ID" value="DAZ96984.1"/>
    <property type="molecule type" value="Genomic_DNA"/>
</dbReference>
<evidence type="ECO:0000259" key="3">
    <source>
        <dbReference type="PROSITE" id="PS50222"/>
    </source>
</evidence>
<proteinExistence type="predicted"/>
<feature type="domain" description="EF-hand" evidence="3">
    <location>
        <begin position="559"/>
        <end position="594"/>
    </location>
</feature>
<dbReference type="Pfam" id="PF13499">
    <property type="entry name" value="EF-hand_7"/>
    <property type="match status" value="2"/>
</dbReference>
<dbReference type="GO" id="GO:0005634">
    <property type="term" value="C:nucleus"/>
    <property type="evidence" value="ECO:0007669"/>
    <property type="project" value="TreeGrafter"/>
</dbReference>
<feature type="domain" description="EF-hand" evidence="3">
    <location>
        <begin position="279"/>
        <end position="314"/>
    </location>
</feature>
<dbReference type="InterPro" id="IPR008614">
    <property type="entry name" value="FIBP"/>
</dbReference>
<evidence type="ECO:0000313" key="5">
    <source>
        <dbReference type="Proteomes" id="UP001146120"/>
    </source>
</evidence>
<dbReference type="PANTHER" id="PTHR13223">
    <property type="entry name" value="ACIDIC FIBROBLAST GROWTH FACTOR INTRACELLULAR BINDING PROTEIN"/>
    <property type="match status" value="1"/>
</dbReference>
<dbReference type="GO" id="GO:0005509">
    <property type="term" value="F:calcium ion binding"/>
    <property type="evidence" value="ECO:0007669"/>
    <property type="project" value="InterPro"/>
</dbReference>
<feature type="domain" description="EF-hand" evidence="3">
    <location>
        <begin position="523"/>
        <end position="558"/>
    </location>
</feature>
<organism evidence="4 5">
    <name type="scientific">Lagenidium giganteum</name>
    <dbReference type="NCBI Taxonomy" id="4803"/>
    <lineage>
        <taxon>Eukaryota</taxon>
        <taxon>Sar</taxon>
        <taxon>Stramenopiles</taxon>
        <taxon>Oomycota</taxon>
        <taxon>Peronosporomycetes</taxon>
        <taxon>Pythiales</taxon>
        <taxon>Pythiaceae</taxon>
    </lineage>
</organism>
<sequence>MLWGATTSMVRPLSAPVAPLLAALAASKYLDRRESSAAARAAPPLALSSSSGPPDCLSSTALLVVRGFGAGLAWTVGVDAYTLLSIPDAVWAERMAAKGATTSQVREMGRTLAWLGARNMVGFASFLGIFGGVSCSMEVLRGRNDLLNPFVGGFTAGLALLPGELRTPRAILASAALCGVASMSFHFFIPTSEDKLPRLLTSPSAGATSGMANATPIPIPGDVQWAVNVQPIPPRTCRNGSVNEREVAPATPAAKHAAAATADTPAMREFTQLLRDRYDGKRSLRLAFLNWDRNKDGMLSTTEVREMILSLGFGKRLGEHKIDDIIDHIASLPCSSMKYDDFCTYIFGNQNTAGVSDHPTSTESAMAAATKQLDWQTAVGDQSLYPDRDAVINILRKKYESRKLHKIFRHWDTNKDGWIDLEELDMNLRRQGVRLSATQLQDVFAHYDKDQDGRLLYSDFVQMIYGPIQSDHCNPALQAHRLEATKAKSQDPYRILRNPALEASTGRINEDEIRFAVQQKLKAFAPRLNDAYASFDNDHSGLLSYAEFRDGLKQLGLHFTEKEFFHLANTVDTDGSGEICFREFSNLFYRQVARGTPTPEPEEPDPHMYIIESYASRIKDTFDFTHLSRRIQLPTRRGNVPPNHTKEVICTIGPDDGAATRFQTESQLYGGGVRVRHPAKQHHDGLTIGQEERRRKQAHYGQRLDRLRVEQTDFDTRHVALSGTYDAKQERRNRTVHKQQVRYNSSIEMQRLHQPVHEHGRRPQTNAPAAVVPPYYTGCRAMAIMREVFEAFLTDPVRINEDIYALWLEGHNATDALEIRMRTHMEIPVLGDQERIRELLWRDTVDQYRLYEKLEHYLMHPALFRSQLLFQIPPIQQHYMVERYYTIDGHVGRWLMGRKLTSKLQKDLDEISDQADCTLQCCRRQLDNLQRIHSMLEDRNFQGLLCSVISESLRISEKLASKFTCLIFLIHARFDVHPTHRTTGFLTWDDLLFFAAVMMTHWLPQRKPLQQLARAKSASATPATPAPTSTHKTLQQLPSVVDNAATIGLRVENEWPTLGFLQERLQPLSVRATVGIDLGPKMTNSLRDLKAHLINDSEMLAVYRKYIMEEMLETYSAKELKELKVKLYLVVHGLLTIGAGLSQPKEFKDFLENLFTMVVRVLKDCRVRGPQLNSLFSALIDSLARLDVWYLTVDETRGMVLASWERFLSVCRIIVVSVYDRVV</sequence>
<dbReference type="InterPro" id="IPR011992">
    <property type="entry name" value="EF-hand-dom_pair"/>
</dbReference>
<dbReference type="InterPro" id="IPR018247">
    <property type="entry name" value="EF_Hand_1_Ca_BS"/>
</dbReference>
<reference evidence="4" key="1">
    <citation type="submission" date="2022-11" db="EMBL/GenBank/DDBJ databases">
        <authorList>
            <person name="Morgan W.R."/>
            <person name="Tartar A."/>
        </authorList>
    </citation>
    <scope>NUCLEOTIDE SEQUENCE</scope>
    <source>
        <strain evidence="4">ARSEF 373</strain>
    </source>
</reference>
<keyword evidence="5" id="KW-1185">Reference proteome</keyword>
<dbReference type="Pfam" id="PF02466">
    <property type="entry name" value="Tim17"/>
    <property type="match status" value="1"/>
</dbReference>
<feature type="domain" description="EF-hand" evidence="3">
    <location>
        <begin position="435"/>
        <end position="470"/>
    </location>
</feature>
<dbReference type="Gene3D" id="1.10.238.10">
    <property type="entry name" value="EF-hand"/>
    <property type="match status" value="3"/>
</dbReference>
<feature type="region of interest" description="Disordered" evidence="2">
    <location>
        <begin position="1013"/>
        <end position="1035"/>
    </location>
</feature>
<dbReference type="PROSITE" id="PS50222">
    <property type="entry name" value="EF_HAND_2"/>
    <property type="match status" value="5"/>
</dbReference>
<dbReference type="PANTHER" id="PTHR13223:SF2">
    <property type="entry name" value="ACIDIC FIBROBLAST GROWTH FACTOR INTRACELLULAR-BINDING PROTEIN"/>
    <property type="match status" value="1"/>
</dbReference>
<dbReference type="Pfam" id="PF05427">
    <property type="entry name" value="FIBP"/>
    <property type="match status" value="2"/>
</dbReference>
<name>A0AAV2YUC9_9STRA</name>
<feature type="compositionally biased region" description="Low complexity" evidence="2">
    <location>
        <begin position="1017"/>
        <end position="1030"/>
    </location>
</feature>
<evidence type="ECO:0000256" key="2">
    <source>
        <dbReference type="SAM" id="MobiDB-lite"/>
    </source>
</evidence>
<feature type="domain" description="EF-hand" evidence="3">
    <location>
        <begin position="399"/>
        <end position="434"/>
    </location>
</feature>
<dbReference type="SUPFAM" id="SSF47473">
    <property type="entry name" value="EF-hand"/>
    <property type="match status" value="2"/>
</dbReference>
<dbReference type="SMART" id="SM00054">
    <property type="entry name" value="EFh"/>
    <property type="match status" value="5"/>
</dbReference>
<dbReference type="PROSITE" id="PS00018">
    <property type="entry name" value="EF_HAND_1"/>
    <property type="match status" value="4"/>
</dbReference>
<evidence type="ECO:0000256" key="1">
    <source>
        <dbReference type="ARBA" id="ARBA00022837"/>
    </source>
</evidence>
<accession>A0AAV2YUC9</accession>
<reference evidence="4" key="2">
    <citation type="journal article" date="2023" name="Microbiol Resour">
        <title>Decontamination and Annotation of the Draft Genome Sequence of the Oomycete Lagenidium giganteum ARSEF 373.</title>
        <authorList>
            <person name="Morgan W.R."/>
            <person name="Tartar A."/>
        </authorList>
    </citation>
    <scope>NUCLEOTIDE SEQUENCE</scope>
    <source>
        <strain evidence="4">ARSEF 373</strain>
    </source>
</reference>
<dbReference type="Proteomes" id="UP001146120">
    <property type="component" value="Unassembled WGS sequence"/>
</dbReference>
<comment type="caution">
    <text evidence="4">The sequence shown here is derived from an EMBL/GenBank/DDBJ whole genome shotgun (WGS) entry which is preliminary data.</text>
</comment>
<protein>
    <recommendedName>
        <fullName evidence="3">EF-hand domain-containing protein</fullName>
    </recommendedName>
</protein>